<dbReference type="WBParaSite" id="L893_g1703.t1">
    <property type="protein sequence ID" value="L893_g1703.t1"/>
    <property type="gene ID" value="L893_g1703"/>
</dbReference>
<name>A0A1I7YJF2_9BILA</name>
<sequence length="75" mass="8956">MSRTSNCGWTDSYRFCKEESKWTTYDPPGYRYKRHKDGDGRRIENGTEAQYTTFIMIQKAQTFHGRIKVEKQQVL</sequence>
<dbReference type="AlphaFoldDB" id="A0A1I7YJF2"/>
<evidence type="ECO:0000313" key="1">
    <source>
        <dbReference type="Proteomes" id="UP000095287"/>
    </source>
</evidence>
<organism evidence="1 2">
    <name type="scientific">Steinernema glaseri</name>
    <dbReference type="NCBI Taxonomy" id="37863"/>
    <lineage>
        <taxon>Eukaryota</taxon>
        <taxon>Metazoa</taxon>
        <taxon>Ecdysozoa</taxon>
        <taxon>Nematoda</taxon>
        <taxon>Chromadorea</taxon>
        <taxon>Rhabditida</taxon>
        <taxon>Tylenchina</taxon>
        <taxon>Panagrolaimomorpha</taxon>
        <taxon>Strongyloidoidea</taxon>
        <taxon>Steinernematidae</taxon>
        <taxon>Steinernema</taxon>
    </lineage>
</organism>
<reference evidence="2" key="1">
    <citation type="submission" date="2016-11" db="UniProtKB">
        <authorList>
            <consortium name="WormBaseParasite"/>
        </authorList>
    </citation>
    <scope>IDENTIFICATION</scope>
</reference>
<evidence type="ECO:0000313" key="2">
    <source>
        <dbReference type="WBParaSite" id="L893_g1703.t1"/>
    </source>
</evidence>
<accession>A0A1I7YJF2</accession>
<protein>
    <submittedName>
        <fullName evidence="2">WWE domain-containing protein</fullName>
    </submittedName>
</protein>
<dbReference type="Proteomes" id="UP000095287">
    <property type="component" value="Unplaced"/>
</dbReference>
<keyword evidence="1" id="KW-1185">Reference proteome</keyword>
<proteinExistence type="predicted"/>